<reference evidence="21" key="3">
    <citation type="submission" date="2015-06" db="UniProtKB">
        <authorList>
            <consortium name="EnsemblMetazoa"/>
        </authorList>
    </citation>
    <scope>IDENTIFICATION</scope>
</reference>
<evidence type="ECO:0000256" key="1">
    <source>
        <dbReference type="ARBA" id="ARBA00001946"/>
    </source>
</evidence>
<dbReference type="InterPro" id="IPR017441">
    <property type="entry name" value="Protein_kinase_ATP_BS"/>
</dbReference>
<dbReference type="GO" id="GO:0046872">
    <property type="term" value="F:metal ion binding"/>
    <property type="evidence" value="ECO:0007669"/>
    <property type="project" value="UniProtKB-KW"/>
</dbReference>
<dbReference type="Pfam" id="PF23312">
    <property type="entry name" value="UBA_SIK3"/>
    <property type="match status" value="1"/>
</dbReference>
<evidence type="ECO:0000256" key="11">
    <source>
        <dbReference type="ARBA" id="ARBA00022840"/>
    </source>
</evidence>
<evidence type="ECO:0000256" key="9">
    <source>
        <dbReference type="ARBA" id="ARBA00022741"/>
    </source>
</evidence>
<dbReference type="InterPro" id="IPR008271">
    <property type="entry name" value="Ser/Thr_kinase_AS"/>
</dbReference>
<evidence type="ECO:0000256" key="15">
    <source>
        <dbReference type="PROSITE-ProRule" id="PRU10141"/>
    </source>
</evidence>
<organism evidence="21 22">
    <name type="scientific">Helobdella robusta</name>
    <name type="common">Californian leech</name>
    <dbReference type="NCBI Taxonomy" id="6412"/>
    <lineage>
        <taxon>Eukaryota</taxon>
        <taxon>Metazoa</taxon>
        <taxon>Spiralia</taxon>
        <taxon>Lophotrochozoa</taxon>
        <taxon>Annelida</taxon>
        <taxon>Clitellata</taxon>
        <taxon>Hirudinea</taxon>
        <taxon>Rhynchobdellida</taxon>
        <taxon>Glossiphoniidae</taxon>
        <taxon>Helobdella</taxon>
    </lineage>
</organism>
<keyword evidence="9 15" id="KW-0547">Nucleotide-binding</keyword>
<evidence type="ECO:0000256" key="7">
    <source>
        <dbReference type="ARBA" id="ARBA00022679"/>
    </source>
</evidence>
<comment type="subcellular location">
    <subcellularLocation>
        <location evidence="2">Cytoplasm</location>
    </subcellularLocation>
</comment>
<dbReference type="CDD" id="cd14071">
    <property type="entry name" value="STKc_SIK"/>
    <property type="match status" value="1"/>
</dbReference>
<evidence type="ECO:0000256" key="12">
    <source>
        <dbReference type="ARBA" id="ARBA00022842"/>
    </source>
</evidence>
<dbReference type="RefSeq" id="XP_009022520.1">
    <property type="nucleotide sequence ID" value="XM_009024272.1"/>
</dbReference>
<feature type="binding site" evidence="15">
    <location>
        <position position="67"/>
    </location>
    <ligand>
        <name>ATP</name>
        <dbReference type="ChEBI" id="CHEBI:30616"/>
    </ligand>
</feature>
<dbReference type="HOGENOM" id="CLU_000288_63_0_1"/>
<comment type="cofactor">
    <cofactor evidence="1">
        <name>Mg(2+)</name>
        <dbReference type="ChEBI" id="CHEBI:18420"/>
    </cofactor>
</comment>
<evidence type="ECO:0000313" key="21">
    <source>
        <dbReference type="EnsemblMetazoa" id="HelroP67067"/>
    </source>
</evidence>
<dbReference type="InterPro" id="IPR057380">
    <property type="entry name" value="UBA_SIK1/2/3"/>
</dbReference>
<dbReference type="SMART" id="SM00220">
    <property type="entry name" value="S_TKc"/>
    <property type="match status" value="1"/>
</dbReference>
<dbReference type="EMBL" id="AMQM01001173">
    <property type="status" value="NOT_ANNOTATED_CDS"/>
    <property type="molecule type" value="Genomic_DNA"/>
</dbReference>
<dbReference type="GO" id="GO:0005737">
    <property type="term" value="C:cytoplasm"/>
    <property type="evidence" value="ECO:0000318"/>
    <property type="project" value="GO_Central"/>
</dbReference>
<dbReference type="eggNOG" id="KOG0586">
    <property type="taxonomic scope" value="Eukaryota"/>
</dbReference>
<dbReference type="PROSITE" id="PS50030">
    <property type="entry name" value="UBA"/>
    <property type="match status" value="1"/>
</dbReference>
<dbReference type="PANTHER" id="PTHR24346">
    <property type="entry name" value="MAP/MICROTUBULE AFFINITY-REGULATING KINASE"/>
    <property type="match status" value="1"/>
</dbReference>
<dbReference type="EMBL" id="KB097143">
    <property type="protein sequence ID" value="ESN99263.1"/>
    <property type="molecule type" value="Genomic_DNA"/>
</dbReference>
<evidence type="ECO:0000259" key="19">
    <source>
        <dbReference type="PROSITE" id="PS50030"/>
    </source>
</evidence>
<proteinExistence type="inferred from homology"/>
<protein>
    <recommendedName>
        <fullName evidence="3">non-specific serine/threonine protein kinase</fullName>
        <ecNumber evidence="3">2.7.11.1</ecNumber>
    </recommendedName>
</protein>
<feature type="region of interest" description="Disordered" evidence="17">
    <location>
        <begin position="1"/>
        <end position="28"/>
    </location>
</feature>
<keyword evidence="5 16" id="KW-0723">Serine/threonine-protein kinase</keyword>
<comment type="catalytic activity">
    <reaction evidence="14">
        <text>L-seryl-[protein] + ATP = O-phospho-L-seryl-[protein] + ADP + H(+)</text>
        <dbReference type="Rhea" id="RHEA:17989"/>
        <dbReference type="Rhea" id="RHEA-COMP:9863"/>
        <dbReference type="Rhea" id="RHEA-COMP:11604"/>
        <dbReference type="ChEBI" id="CHEBI:15378"/>
        <dbReference type="ChEBI" id="CHEBI:29999"/>
        <dbReference type="ChEBI" id="CHEBI:30616"/>
        <dbReference type="ChEBI" id="CHEBI:83421"/>
        <dbReference type="ChEBI" id="CHEBI:456216"/>
        <dbReference type="EC" id="2.7.11.1"/>
    </reaction>
</comment>
<evidence type="ECO:0000256" key="6">
    <source>
        <dbReference type="ARBA" id="ARBA00022553"/>
    </source>
</evidence>
<comment type="similarity">
    <text evidence="16">Belongs to the protein kinase superfamily.</text>
</comment>
<sequence length="364" mass="41557">MKSAGTCLTTTATTSSTTSQSSSAPESERPSIVRVGFYEIERTIGKGNFAVVKLAKHRITKTPVAIKIIDKNRLDEDNLKKIYREVQILKLLDHPHIIKLYQVMETANMLYIVSEYAENGEMFEYIAKSGRLSEMEAFSKFKQIVESVEYCHKNHVVHRDLKAENLLLDADMNIKIADFGFGNFFMTNQHLSTWCGSPPYAAPEVFEGQKYLGPRVDVWSLGVILYVLVCGSLPFDGQNLSTLRDRVLAGRFRIPYFMSTDCENLIKKILVVDPKRRYTISQIKKHKWMTSKETLEPPKTSLLTEGCPIKRGAREMDECALKLMQNLGMDRAKITEAVRSDAFNHYSAIYFLLLEKLQKRRAAY</sequence>
<evidence type="ECO:0000313" key="22">
    <source>
        <dbReference type="Proteomes" id="UP000015101"/>
    </source>
</evidence>
<dbReference type="OMA" id="EMDECAL"/>
<comment type="catalytic activity">
    <reaction evidence="13">
        <text>L-threonyl-[protein] + ATP = O-phospho-L-threonyl-[protein] + ADP + H(+)</text>
        <dbReference type="Rhea" id="RHEA:46608"/>
        <dbReference type="Rhea" id="RHEA-COMP:11060"/>
        <dbReference type="Rhea" id="RHEA-COMP:11605"/>
        <dbReference type="ChEBI" id="CHEBI:15378"/>
        <dbReference type="ChEBI" id="CHEBI:30013"/>
        <dbReference type="ChEBI" id="CHEBI:30616"/>
        <dbReference type="ChEBI" id="CHEBI:61977"/>
        <dbReference type="ChEBI" id="CHEBI:456216"/>
        <dbReference type="EC" id="2.7.11.1"/>
    </reaction>
</comment>
<reference evidence="20 22" key="2">
    <citation type="journal article" date="2013" name="Nature">
        <title>Insights into bilaterian evolution from three spiralian genomes.</title>
        <authorList>
            <person name="Simakov O."/>
            <person name="Marletaz F."/>
            <person name="Cho S.J."/>
            <person name="Edsinger-Gonzales E."/>
            <person name="Havlak P."/>
            <person name="Hellsten U."/>
            <person name="Kuo D.H."/>
            <person name="Larsson T."/>
            <person name="Lv J."/>
            <person name="Arendt D."/>
            <person name="Savage R."/>
            <person name="Osoegawa K."/>
            <person name="de Jong P."/>
            <person name="Grimwood J."/>
            <person name="Chapman J.A."/>
            <person name="Shapiro H."/>
            <person name="Aerts A."/>
            <person name="Otillar R.P."/>
            <person name="Terry A.Y."/>
            <person name="Boore J.L."/>
            <person name="Grigoriev I.V."/>
            <person name="Lindberg D.R."/>
            <person name="Seaver E.C."/>
            <person name="Weisblat D.A."/>
            <person name="Putnam N.H."/>
            <person name="Rokhsar D.S."/>
        </authorList>
    </citation>
    <scope>NUCLEOTIDE SEQUENCE</scope>
</reference>
<dbReference type="InParanoid" id="T1FYV8"/>
<keyword evidence="12" id="KW-0460">Magnesium</keyword>
<evidence type="ECO:0000313" key="20">
    <source>
        <dbReference type="EMBL" id="ESN99263.1"/>
    </source>
</evidence>
<reference evidence="22" key="1">
    <citation type="submission" date="2012-12" db="EMBL/GenBank/DDBJ databases">
        <authorList>
            <person name="Hellsten U."/>
            <person name="Grimwood J."/>
            <person name="Chapman J.A."/>
            <person name="Shapiro H."/>
            <person name="Aerts A."/>
            <person name="Otillar R.P."/>
            <person name="Terry A.Y."/>
            <person name="Boore J.L."/>
            <person name="Simakov O."/>
            <person name="Marletaz F."/>
            <person name="Cho S.-J."/>
            <person name="Edsinger-Gonzales E."/>
            <person name="Havlak P."/>
            <person name="Kuo D.-H."/>
            <person name="Larsson T."/>
            <person name="Lv J."/>
            <person name="Arendt D."/>
            <person name="Savage R."/>
            <person name="Osoegawa K."/>
            <person name="de Jong P."/>
            <person name="Lindberg D.R."/>
            <person name="Seaver E.C."/>
            <person name="Weisblat D.A."/>
            <person name="Putnam N.H."/>
            <person name="Grigoriev I.V."/>
            <person name="Rokhsar D.S."/>
        </authorList>
    </citation>
    <scope>NUCLEOTIDE SEQUENCE</scope>
</reference>
<dbReference type="OrthoDB" id="193931at2759"/>
<dbReference type="InterPro" id="IPR015940">
    <property type="entry name" value="UBA"/>
</dbReference>
<dbReference type="KEGG" id="hro:HELRODRAFT_67067"/>
<dbReference type="PANTHER" id="PTHR24346:SF74">
    <property type="entry name" value="PROTEIN KINASE DOMAIN-CONTAINING PROTEIN"/>
    <property type="match status" value="1"/>
</dbReference>
<evidence type="ECO:0000256" key="10">
    <source>
        <dbReference type="ARBA" id="ARBA00022777"/>
    </source>
</evidence>
<keyword evidence="10" id="KW-0418">Kinase</keyword>
<name>T1FYV8_HELRO</name>
<feature type="domain" description="Protein kinase" evidence="18">
    <location>
        <begin position="38"/>
        <end position="289"/>
    </location>
</feature>
<accession>T1FYV8</accession>
<dbReference type="InterPro" id="IPR011009">
    <property type="entry name" value="Kinase-like_dom_sf"/>
</dbReference>
<evidence type="ECO:0000256" key="8">
    <source>
        <dbReference type="ARBA" id="ARBA00022723"/>
    </source>
</evidence>
<evidence type="ECO:0000256" key="5">
    <source>
        <dbReference type="ARBA" id="ARBA00022527"/>
    </source>
</evidence>
<dbReference type="PROSITE" id="PS00108">
    <property type="entry name" value="PROTEIN_KINASE_ST"/>
    <property type="match status" value="1"/>
</dbReference>
<dbReference type="FunFam" id="1.10.510.10:FF:000154">
    <property type="entry name" value="Serine/threonine-protein kinase SIK2"/>
    <property type="match status" value="1"/>
</dbReference>
<feature type="domain" description="UBA" evidence="19">
    <location>
        <begin position="315"/>
        <end position="355"/>
    </location>
</feature>
<dbReference type="GO" id="GO:0035556">
    <property type="term" value="P:intracellular signal transduction"/>
    <property type="evidence" value="ECO:0000318"/>
    <property type="project" value="GO_Central"/>
</dbReference>
<keyword evidence="8" id="KW-0479">Metal-binding</keyword>
<dbReference type="GO" id="GO:0000226">
    <property type="term" value="P:microtubule cytoskeleton organization"/>
    <property type="evidence" value="ECO:0000318"/>
    <property type="project" value="GO_Central"/>
</dbReference>
<dbReference type="EnsemblMetazoa" id="HelroT67067">
    <property type="protein sequence ID" value="HelroP67067"/>
    <property type="gene ID" value="HelroG67067"/>
</dbReference>
<dbReference type="InterPro" id="IPR034672">
    <property type="entry name" value="SIK"/>
</dbReference>
<dbReference type="GO" id="GO:0050321">
    <property type="term" value="F:tau-protein kinase activity"/>
    <property type="evidence" value="ECO:0000318"/>
    <property type="project" value="GO_Central"/>
</dbReference>
<dbReference type="Gene3D" id="1.10.510.10">
    <property type="entry name" value="Transferase(Phosphotransferase) domain 1"/>
    <property type="match status" value="1"/>
</dbReference>
<dbReference type="EC" id="2.7.11.1" evidence="3"/>
<gene>
    <name evidence="21" type="primary">20214006</name>
    <name evidence="20" type="ORF">HELRODRAFT_67067</name>
</gene>
<keyword evidence="11 15" id="KW-0067">ATP-binding</keyword>
<evidence type="ECO:0000256" key="13">
    <source>
        <dbReference type="ARBA" id="ARBA00047899"/>
    </source>
</evidence>
<dbReference type="CTD" id="20214006"/>
<dbReference type="PROSITE" id="PS00107">
    <property type="entry name" value="PROTEIN_KINASE_ATP"/>
    <property type="match status" value="1"/>
</dbReference>
<dbReference type="GeneID" id="20214006"/>
<dbReference type="STRING" id="6412.T1FYV8"/>
<feature type="compositionally biased region" description="Low complexity" evidence="17">
    <location>
        <begin position="1"/>
        <end position="25"/>
    </location>
</feature>
<keyword evidence="22" id="KW-1185">Reference proteome</keyword>
<dbReference type="SUPFAM" id="SSF56112">
    <property type="entry name" value="Protein kinase-like (PK-like)"/>
    <property type="match status" value="1"/>
</dbReference>
<keyword evidence="4" id="KW-0963">Cytoplasm</keyword>
<dbReference type="FunFam" id="3.30.200.20:FF:000003">
    <property type="entry name" value="Non-specific serine/threonine protein kinase"/>
    <property type="match status" value="1"/>
</dbReference>
<dbReference type="Pfam" id="PF00069">
    <property type="entry name" value="Pkinase"/>
    <property type="match status" value="1"/>
</dbReference>
<evidence type="ECO:0000256" key="3">
    <source>
        <dbReference type="ARBA" id="ARBA00012513"/>
    </source>
</evidence>
<evidence type="ECO:0000259" key="18">
    <source>
        <dbReference type="PROSITE" id="PS50011"/>
    </source>
</evidence>
<evidence type="ECO:0000256" key="17">
    <source>
        <dbReference type="SAM" id="MobiDB-lite"/>
    </source>
</evidence>
<evidence type="ECO:0000256" key="14">
    <source>
        <dbReference type="ARBA" id="ARBA00048679"/>
    </source>
</evidence>
<evidence type="ECO:0000256" key="2">
    <source>
        <dbReference type="ARBA" id="ARBA00004496"/>
    </source>
</evidence>
<dbReference type="GO" id="GO:0005524">
    <property type="term" value="F:ATP binding"/>
    <property type="evidence" value="ECO:0007669"/>
    <property type="project" value="UniProtKB-UniRule"/>
</dbReference>
<keyword evidence="6" id="KW-0597">Phosphoprotein</keyword>
<evidence type="ECO:0000256" key="16">
    <source>
        <dbReference type="RuleBase" id="RU000304"/>
    </source>
</evidence>
<dbReference type="CDD" id="cd14338">
    <property type="entry name" value="UBA_SIK"/>
    <property type="match status" value="1"/>
</dbReference>
<dbReference type="InterPro" id="IPR000719">
    <property type="entry name" value="Prot_kinase_dom"/>
</dbReference>
<dbReference type="AlphaFoldDB" id="T1FYV8"/>
<keyword evidence="7" id="KW-0808">Transferase</keyword>
<dbReference type="PROSITE" id="PS50011">
    <property type="entry name" value="PROTEIN_KINASE_DOM"/>
    <property type="match status" value="1"/>
</dbReference>
<dbReference type="Proteomes" id="UP000015101">
    <property type="component" value="Unassembled WGS sequence"/>
</dbReference>
<evidence type="ECO:0000256" key="4">
    <source>
        <dbReference type="ARBA" id="ARBA00022490"/>
    </source>
</evidence>